<dbReference type="EMBL" id="JASJOU010000001">
    <property type="protein sequence ID" value="MDJ1500049.1"/>
    <property type="molecule type" value="Genomic_DNA"/>
</dbReference>
<feature type="signal peptide" evidence="1">
    <location>
        <begin position="1"/>
        <end position="23"/>
    </location>
</feature>
<feature type="chain" id="PRO_5041910296" description="DUF4468 domain-containing protein" evidence="1">
    <location>
        <begin position="24"/>
        <end position="177"/>
    </location>
</feature>
<evidence type="ECO:0000256" key="1">
    <source>
        <dbReference type="SAM" id="SignalP"/>
    </source>
</evidence>
<proteinExistence type="predicted"/>
<accession>A0AAE3R2C3</accession>
<reference evidence="2" key="1">
    <citation type="submission" date="2023-05" db="EMBL/GenBank/DDBJ databases">
        <authorList>
            <person name="Zhang X."/>
        </authorList>
    </citation>
    <scope>NUCLEOTIDE SEQUENCE</scope>
    <source>
        <strain evidence="2">BD1B2-1</strain>
    </source>
</reference>
<organism evidence="2 3">
    <name type="scientific">Xanthocytophaga agilis</name>
    <dbReference type="NCBI Taxonomy" id="3048010"/>
    <lineage>
        <taxon>Bacteria</taxon>
        <taxon>Pseudomonadati</taxon>
        <taxon>Bacteroidota</taxon>
        <taxon>Cytophagia</taxon>
        <taxon>Cytophagales</taxon>
        <taxon>Rhodocytophagaceae</taxon>
        <taxon>Xanthocytophaga</taxon>
    </lineage>
</organism>
<evidence type="ECO:0000313" key="2">
    <source>
        <dbReference type="EMBL" id="MDJ1500049.1"/>
    </source>
</evidence>
<dbReference type="Proteomes" id="UP001232063">
    <property type="component" value="Unassembled WGS sequence"/>
</dbReference>
<name>A0AAE3R2C3_9BACT</name>
<comment type="caution">
    <text evidence="2">The sequence shown here is derived from an EMBL/GenBank/DDBJ whole genome shotgun (WGS) entry which is preliminary data.</text>
</comment>
<keyword evidence="3" id="KW-1185">Reference proteome</keyword>
<evidence type="ECO:0000313" key="3">
    <source>
        <dbReference type="Proteomes" id="UP001232063"/>
    </source>
</evidence>
<sequence length="177" mass="20996">MRRTLVYTCLSMFFTIFSFQIKAGSREDPETFDAFVKAVQENHLISVKAIKQYVKLDNSFFKGQSIFRGEFGMKVTGNFYVIILKHFQGNYVKDILITFNKIHEQITYKSIISSCKECKSTDLFADLSFESEERRKVLIEYYEPIFQKAKILESQRKIKKTEHWYITDKGYILKSEW</sequence>
<evidence type="ECO:0008006" key="4">
    <source>
        <dbReference type="Google" id="ProtNLM"/>
    </source>
</evidence>
<keyword evidence="1" id="KW-0732">Signal</keyword>
<protein>
    <recommendedName>
        <fullName evidence="4">DUF4468 domain-containing protein</fullName>
    </recommendedName>
</protein>
<gene>
    <name evidence="2" type="ORF">QNI22_05310</name>
</gene>
<dbReference type="AlphaFoldDB" id="A0AAE3R2C3"/>